<dbReference type="InterPro" id="IPR036441">
    <property type="entry name" value="DHquinase_II_sf"/>
</dbReference>
<feature type="binding site" evidence="9 11">
    <location>
        <position position="96"/>
    </location>
    <ligand>
        <name>substrate</name>
    </ligand>
</feature>
<dbReference type="InterPro" id="IPR001874">
    <property type="entry name" value="DHquinase_II"/>
</dbReference>
<keyword evidence="13" id="KW-0812">Transmembrane</keyword>
<dbReference type="GO" id="GO:0003855">
    <property type="term" value="F:3-dehydroquinate dehydratase activity"/>
    <property type="evidence" value="ECO:0007669"/>
    <property type="project" value="UniProtKB-UniRule"/>
</dbReference>
<dbReference type="eggNOG" id="COG0757">
    <property type="taxonomic scope" value="Bacteria"/>
</dbReference>
<dbReference type="PANTHER" id="PTHR21272:SF3">
    <property type="entry name" value="CATABOLIC 3-DEHYDROQUINASE"/>
    <property type="match status" value="1"/>
</dbReference>
<organism evidence="14 15">
    <name type="scientific">Liberibacter crescens (strain BT-1)</name>
    <dbReference type="NCBI Taxonomy" id="1215343"/>
    <lineage>
        <taxon>Bacteria</taxon>
        <taxon>Pseudomonadati</taxon>
        <taxon>Pseudomonadota</taxon>
        <taxon>Alphaproteobacteria</taxon>
        <taxon>Hyphomicrobiales</taxon>
        <taxon>Rhizobiaceae</taxon>
        <taxon>Liberibacter</taxon>
    </lineage>
</organism>
<feature type="site" description="Transition state stabilizer" evidence="9 12">
    <location>
        <position position="27"/>
    </location>
</feature>
<evidence type="ECO:0000256" key="12">
    <source>
        <dbReference type="PIRSR" id="PIRSR001399-3"/>
    </source>
</evidence>
<reference evidence="14 15" key="1">
    <citation type="journal article" date="2012" name="Stand. Genomic Sci.">
        <title>Complete genome sequence of Liberibacter crescens BT-1.</title>
        <authorList>
            <person name="Leonard M.T."/>
            <person name="Fagen J.R."/>
            <person name="Davis-Richardson A.G."/>
            <person name="Davis M.J."/>
            <person name="Triplett E.W."/>
        </authorList>
    </citation>
    <scope>NUCLEOTIDE SEQUENCE [LARGE SCALE GENOMIC DNA]</scope>
    <source>
        <strain evidence="14 15">BT-1</strain>
    </source>
</reference>
<dbReference type="EC" id="4.2.1.10" evidence="6 9"/>
<proteinExistence type="inferred from homology"/>
<sequence length="157" mass="17663">MYNIQLMRMKNIIYVINGPNLNLLGKREPSIYGLETLDDIELACKTIAIKLGFEIRFLQSNAEHHLVNWINEACEDACGIVINLAAYTHTSIASLDALKIFEGPIIEVHISNLYRRELFRHHSYISSVASGVIIGCGIQGYIFGIERIAMLISNKNI</sequence>
<keyword evidence="8 9" id="KW-0456">Lyase</keyword>
<dbReference type="NCBIfam" id="TIGR01088">
    <property type="entry name" value="aroQ"/>
    <property type="match status" value="1"/>
</dbReference>
<evidence type="ECO:0000256" key="6">
    <source>
        <dbReference type="ARBA" id="ARBA00012060"/>
    </source>
</evidence>
<evidence type="ECO:0000256" key="1">
    <source>
        <dbReference type="ARBA" id="ARBA00001864"/>
    </source>
</evidence>
<dbReference type="STRING" id="1215343.B488_00190"/>
<keyword evidence="7 9" id="KW-0057">Aromatic amino acid biosynthesis</keyword>
<feature type="active site" description="Proton acceptor" evidence="9 10">
    <location>
        <position position="32"/>
    </location>
</feature>
<dbReference type="NCBIfam" id="NF003807">
    <property type="entry name" value="PRK05395.1-4"/>
    <property type="match status" value="1"/>
</dbReference>
<protein>
    <recommendedName>
        <fullName evidence="6 9">3-dehydroquinate dehydratase</fullName>
        <shortName evidence="9">3-dehydroquinase</shortName>
        <ecNumber evidence="6 9">4.2.1.10</ecNumber>
    </recommendedName>
    <alternativeName>
        <fullName evidence="9">Type II DHQase</fullName>
    </alternativeName>
</protein>
<feature type="binding site" evidence="9 11">
    <location>
        <position position="120"/>
    </location>
    <ligand>
        <name>substrate</name>
    </ligand>
</feature>
<keyword evidence="13" id="KW-1133">Transmembrane helix</keyword>
<dbReference type="HAMAP" id="MF_00169">
    <property type="entry name" value="AroQ"/>
    <property type="match status" value="1"/>
</dbReference>
<keyword evidence="9" id="KW-0028">Amino-acid biosynthesis</keyword>
<dbReference type="Gene3D" id="3.40.50.9100">
    <property type="entry name" value="Dehydroquinase, class II"/>
    <property type="match status" value="1"/>
</dbReference>
<feature type="binding site" evidence="9 11">
    <location>
        <position position="89"/>
    </location>
    <ligand>
        <name>substrate</name>
    </ligand>
</feature>
<feature type="active site" description="Proton donor" evidence="9 10">
    <location>
        <position position="109"/>
    </location>
</feature>
<evidence type="ECO:0000256" key="3">
    <source>
        <dbReference type="ARBA" id="ARBA00004902"/>
    </source>
</evidence>
<dbReference type="KEGG" id="lcc:B488_00190"/>
<evidence type="ECO:0000313" key="15">
    <source>
        <dbReference type="Proteomes" id="UP000010799"/>
    </source>
</evidence>
<dbReference type="Proteomes" id="UP000010799">
    <property type="component" value="Chromosome"/>
</dbReference>
<comment type="catalytic activity">
    <reaction evidence="1 9">
        <text>3-dehydroquinate = 3-dehydroshikimate + H2O</text>
        <dbReference type="Rhea" id="RHEA:21096"/>
        <dbReference type="ChEBI" id="CHEBI:15377"/>
        <dbReference type="ChEBI" id="CHEBI:16630"/>
        <dbReference type="ChEBI" id="CHEBI:32364"/>
        <dbReference type="EC" id="4.2.1.10"/>
    </reaction>
</comment>
<evidence type="ECO:0000256" key="11">
    <source>
        <dbReference type="PIRSR" id="PIRSR001399-2"/>
    </source>
</evidence>
<dbReference type="RefSeq" id="WP_015272439.1">
    <property type="nucleotide sequence ID" value="NC_019907.1"/>
</dbReference>
<keyword evidence="15" id="KW-1185">Reference proteome</keyword>
<evidence type="ECO:0000256" key="9">
    <source>
        <dbReference type="HAMAP-Rule" id="MF_00169"/>
    </source>
</evidence>
<comment type="subunit">
    <text evidence="5 9">Homododecamer.</text>
</comment>
<comment type="similarity">
    <text evidence="4 9">Belongs to the type-II 3-dehydroquinase family.</text>
</comment>
<dbReference type="CDD" id="cd00466">
    <property type="entry name" value="DHQase_II"/>
    <property type="match status" value="1"/>
</dbReference>
<dbReference type="GO" id="GO:0019631">
    <property type="term" value="P:quinate catabolic process"/>
    <property type="evidence" value="ECO:0007669"/>
    <property type="project" value="TreeGrafter"/>
</dbReference>
<feature type="binding site" evidence="9 11">
    <location>
        <begin position="110"/>
        <end position="111"/>
    </location>
    <ligand>
        <name>substrate</name>
    </ligand>
</feature>
<evidence type="ECO:0000256" key="10">
    <source>
        <dbReference type="PIRSR" id="PIRSR001399-1"/>
    </source>
</evidence>
<evidence type="ECO:0000313" key="14">
    <source>
        <dbReference type="EMBL" id="AGA64012.1"/>
    </source>
</evidence>
<accession>L0ESV8</accession>
<gene>
    <name evidence="9" type="primary">aroQ</name>
    <name evidence="14" type="ordered locus">B488_00190</name>
</gene>
<evidence type="ECO:0000256" key="4">
    <source>
        <dbReference type="ARBA" id="ARBA00011037"/>
    </source>
</evidence>
<evidence type="ECO:0000256" key="8">
    <source>
        <dbReference type="ARBA" id="ARBA00023239"/>
    </source>
</evidence>
<comment type="function">
    <text evidence="2 9">Catalyzes a trans-dehydration via an enolate intermediate.</text>
</comment>
<dbReference type="UniPathway" id="UPA00053">
    <property type="reaction ID" value="UER00086"/>
</dbReference>
<dbReference type="PIRSF" id="PIRSF001399">
    <property type="entry name" value="DHquinase_II"/>
    <property type="match status" value="1"/>
</dbReference>
<dbReference type="Pfam" id="PF01220">
    <property type="entry name" value="DHquinase_II"/>
    <property type="match status" value="1"/>
</dbReference>
<dbReference type="SUPFAM" id="SSF52304">
    <property type="entry name" value="Type II 3-dehydroquinate dehydratase"/>
    <property type="match status" value="1"/>
</dbReference>
<dbReference type="HOGENOM" id="CLU_090968_2_0_5"/>
<evidence type="ECO:0000256" key="13">
    <source>
        <dbReference type="SAM" id="Phobius"/>
    </source>
</evidence>
<name>L0ESV8_LIBCB</name>
<dbReference type="NCBIfam" id="NF003806">
    <property type="entry name" value="PRK05395.1-3"/>
    <property type="match status" value="1"/>
</dbReference>
<dbReference type="PROSITE" id="PS01029">
    <property type="entry name" value="DEHYDROQUINASE_II"/>
    <property type="match status" value="1"/>
</dbReference>
<comment type="pathway">
    <text evidence="3 9">Metabolic intermediate biosynthesis; chorismate biosynthesis; chorismate from D-erythrose 4-phosphate and phosphoenolpyruvate: step 3/7.</text>
</comment>
<keyword evidence="13" id="KW-0472">Membrane</keyword>
<dbReference type="EMBL" id="CP003789">
    <property type="protein sequence ID" value="AGA64012.1"/>
    <property type="molecule type" value="Genomic_DNA"/>
</dbReference>
<dbReference type="GO" id="GO:0009423">
    <property type="term" value="P:chorismate biosynthetic process"/>
    <property type="evidence" value="ECO:0007669"/>
    <property type="project" value="UniProtKB-UniRule"/>
</dbReference>
<dbReference type="AlphaFoldDB" id="L0ESV8"/>
<evidence type="ECO:0000256" key="2">
    <source>
        <dbReference type="ARBA" id="ARBA00003924"/>
    </source>
</evidence>
<dbReference type="PANTHER" id="PTHR21272">
    <property type="entry name" value="CATABOLIC 3-DEHYDROQUINASE"/>
    <property type="match status" value="1"/>
</dbReference>
<dbReference type="PATRIC" id="fig|1215343.11.peg.20"/>
<dbReference type="GO" id="GO:0009073">
    <property type="term" value="P:aromatic amino acid family biosynthetic process"/>
    <property type="evidence" value="ECO:0007669"/>
    <property type="project" value="UniProtKB-KW"/>
</dbReference>
<feature type="binding site" evidence="9 11">
    <location>
        <position position="83"/>
    </location>
    <ligand>
        <name>substrate</name>
    </ligand>
</feature>
<evidence type="ECO:0000256" key="5">
    <source>
        <dbReference type="ARBA" id="ARBA00011193"/>
    </source>
</evidence>
<feature type="transmembrane region" description="Helical" evidence="13">
    <location>
        <begin position="124"/>
        <end position="143"/>
    </location>
</feature>
<evidence type="ECO:0000256" key="7">
    <source>
        <dbReference type="ARBA" id="ARBA00023141"/>
    </source>
</evidence>
<dbReference type="NCBIfam" id="NF003805">
    <property type="entry name" value="PRK05395.1-2"/>
    <property type="match status" value="1"/>
</dbReference>
<dbReference type="InterPro" id="IPR018509">
    <property type="entry name" value="DHquinase_II_CS"/>
</dbReference>
<dbReference type="GO" id="GO:0008652">
    <property type="term" value="P:amino acid biosynthetic process"/>
    <property type="evidence" value="ECO:0007669"/>
    <property type="project" value="UniProtKB-KW"/>
</dbReference>